<proteinExistence type="predicted"/>
<reference evidence="1" key="1">
    <citation type="submission" date="2022-03" db="EMBL/GenBank/DDBJ databases">
        <authorList>
            <person name="Alioto T."/>
            <person name="Alioto T."/>
            <person name="Gomez Garrido J."/>
        </authorList>
    </citation>
    <scope>NUCLEOTIDE SEQUENCE</scope>
</reference>
<name>A0AAD1S898_PELCU</name>
<dbReference type="EMBL" id="OW240916">
    <property type="protein sequence ID" value="CAH2294042.1"/>
    <property type="molecule type" value="Genomic_DNA"/>
</dbReference>
<organism evidence="1 2">
    <name type="scientific">Pelobates cultripes</name>
    <name type="common">Western spadefoot toad</name>
    <dbReference type="NCBI Taxonomy" id="61616"/>
    <lineage>
        <taxon>Eukaryota</taxon>
        <taxon>Metazoa</taxon>
        <taxon>Chordata</taxon>
        <taxon>Craniata</taxon>
        <taxon>Vertebrata</taxon>
        <taxon>Euteleostomi</taxon>
        <taxon>Amphibia</taxon>
        <taxon>Batrachia</taxon>
        <taxon>Anura</taxon>
        <taxon>Pelobatoidea</taxon>
        <taxon>Pelobatidae</taxon>
        <taxon>Pelobates</taxon>
    </lineage>
</organism>
<keyword evidence="2" id="KW-1185">Reference proteome</keyword>
<feature type="non-terminal residue" evidence="1">
    <location>
        <position position="56"/>
    </location>
</feature>
<accession>A0AAD1S898</accession>
<feature type="non-terminal residue" evidence="1">
    <location>
        <position position="1"/>
    </location>
</feature>
<evidence type="ECO:0000313" key="2">
    <source>
        <dbReference type="Proteomes" id="UP001295444"/>
    </source>
</evidence>
<protein>
    <submittedName>
        <fullName evidence="1">Uncharacterized protein</fullName>
    </submittedName>
</protein>
<dbReference type="AlphaFoldDB" id="A0AAD1S898"/>
<gene>
    <name evidence="1" type="ORF">PECUL_23A059246</name>
</gene>
<evidence type="ECO:0000313" key="1">
    <source>
        <dbReference type="EMBL" id="CAH2294042.1"/>
    </source>
</evidence>
<dbReference type="Proteomes" id="UP001295444">
    <property type="component" value="Chromosome 05"/>
</dbReference>
<sequence length="56" mass="6349">SKAKRVLISELMEVDRENLATAIPTVHAEDTEPMREIRERLALFGPNPPPEIILKI</sequence>